<dbReference type="PANTHER" id="PTHR21404:SF3">
    <property type="entry name" value="SMALL RNA 2'-O-METHYLTRANSFERASE"/>
    <property type="match status" value="1"/>
</dbReference>
<comment type="caution">
    <text evidence="14">The sequence shown here is derived from an EMBL/GenBank/DDBJ whole genome shotgun (WGS) entry which is preliminary data.</text>
</comment>
<evidence type="ECO:0000256" key="2">
    <source>
        <dbReference type="ARBA" id="ARBA00009026"/>
    </source>
</evidence>
<keyword evidence="15" id="KW-1185">Reference proteome</keyword>
<accession>A0A9P3LGQ4</accession>
<keyword evidence="8" id="KW-0460">Magnesium</keyword>
<dbReference type="GO" id="GO:0005634">
    <property type="term" value="C:nucleus"/>
    <property type="evidence" value="ECO:0007669"/>
    <property type="project" value="TreeGrafter"/>
</dbReference>
<evidence type="ECO:0000313" key="14">
    <source>
        <dbReference type="EMBL" id="GJE94781.1"/>
    </source>
</evidence>
<dbReference type="GO" id="GO:0001510">
    <property type="term" value="P:RNA methylation"/>
    <property type="evidence" value="ECO:0007669"/>
    <property type="project" value="InterPro"/>
</dbReference>
<dbReference type="EC" id="2.1.1.386" evidence="11"/>
<comment type="catalytic activity">
    <reaction evidence="12">
        <text>small RNA 3'-end nucleotide + S-adenosyl-L-methionine = small RNA 3'-end 2'-O-methylnucleotide + S-adenosyl-L-homocysteine + H(+)</text>
        <dbReference type="Rhea" id="RHEA:37887"/>
        <dbReference type="Rhea" id="RHEA-COMP:10415"/>
        <dbReference type="Rhea" id="RHEA-COMP:10416"/>
        <dbReference type="ChEBI" id="CHEBI:15378"/>
        <dbReference type="ChEBI" id="CHEBI:57856"/>
        <dbReference type="ChEBI" id="CHEBI:59789"/>
        <dbReference type="ChEBI" id="CHEBI:74896"/>
        <dbReference type="ChEBI" id="CHEBI:74898"/>
        <dbReference type="EC" id="2.1.1.386"/>
    </reaction>
</comment>
<evidence type="ECO:0000256" key="13">
    <source>
        <dbReference type="SAM" id="MobiDB-lite"/>
    </source>
</evidence>
<name>A0A9P3LGQ4_9APHY</name>
<dbReference type="SUPFAM" id="SSF53335">
    <property type="entry name" value="S-adenosyl-L-methionine-dependent methyltransferases"/>
    <property type="match status" value="1"/>
</dbReference>
<dbReference type="OrthoDB" id="2154311at2759"/>
<evidence type="ECO:0000256" key="11">
    <source>
        <dbReference type="ARBA" id="ARBA00035025"/>
    </source>
</evidence>
<protein>
    <recommendedName>
        <fullName evidence="3">Small RNA 2'-O-methyltransferase</fullName>
        <ecNumber evidence="11">2.1.1.386</ecNumber>
    </recommendedName>
</protein>
<dbReference type="Gene3D" id="3.40.50.150">
    <property type="entry name" value="Vaccinia Virus protein VP39"/>
    <property type="match status" value="1"/>
</dbReference>
<reference evidence="14 15" key="1">
    <citation type="submission" date="2021-08" db="EMBL/GenBank/DDBJ databases">
        <title>Draft Genome Sequence of Phanerochaete sordida strain YK-624.</title>
        <authorList>
            <person name="Mori T."/>
            <person name="Dohra H."/>
            <person name="Suzuki T."/>
            <person name="Kawagishi H."/>
            <person name="Hirai H."/>
        </authorList>
    </citation>
    <scope>NUCLEOTIDE SEQUENCE [LARGE SCALE GENOMIC DNA]</scope>
    <source>
        <strain evidence="14 15">YK-624</strain>
    </source>
</reference>
<dbReference type="AlphaFoldDB" id="A0A9P3LGQ4"/>
<evidence type="ECO:0000256" key="3">
    <source>
        <dbReference type="ARBA" id="ARBA00021330"/>
    </source>
</evidence>
<proteinExistence type="inferred from homology"/>
<keyword evidence="7" id="KW-0479">Metal-binding</keyword>
<dbReference type="EMBL" id="BPQB01000043">
    <property type="protein sequence ID" value="GJE94781.1"/>
    <property type="molecule type" value="Genomic_DNA"/>
</dbReference>
<dbReference type="GO" id="GO:0090486">
    <property type="term" value="F:small RNA 2'-O-methyltransferase activity"/>
    <property type="evidence" value="ECO:0007669"/>
    <property type="project" value="UniProtKB-EC"/>
</dbReference>
<dbReference type="GO" id="GO:0003723">
    <property type="term" value="F:RNA binding"/>
    <property type="evidence" value="ECO:0007669"/>
    <property type="project" value="UniProtKB-KW"/>
</dbReference>
<evidence type="ECO:0000313" key="15">
    <source>
        <dbReference type="Proteomes" id="UP000703269"/>
    </source>
</evidence>
<keyword evidence="4" id="KW-0489">Methyltransferase</keyword>
<gene>
    <name evidence="14" type="ORF">PsYK624_109540</name>
</gene>
<dbReference type="GO" id="GO:0005737">
    <property type="term" value="C:cytoplasm"/>
    <property type="evidence" value="ECO:0007669"/>
    <property type="project" value="TreeGrafter"/>
</dbReference>
<evidence type="ECO:0000256" key="6">
    <source>
        <dbReference type="ARBA" id="ARBA00022691"/>
    </source>
</evidence>
<evidence type="ECO:0000256" key="4">
    <source>
        <dbReference type="ARBA" id="ARBA00022603"/>
    </source>
</evidence>
<evidence type="ECO:0000256" key="8">
    <source>
        <dbReference type="ARBA" id="ARBA00022842"/>
    </source>
</evidence>
<evidence type="ECO:0000256" key="1">
    <source>
        <dbReference type="ARBA" id="ARBA00001946"/>
    </source>
</evidence>
<organism evidence="14 15">
    <name type="scientific">Phanerochaete sordida</name>
    <dbReference type="NCBI Taxonomy" id="48140"/>
    <lineage>
        <taxon>Eukaryota</taxon>
        <taxon>Fungi</taxon>
        <taxon>Dikarya</taxon>
        <taxon>Basidiomycota</taxon>
        <taxon>Agaricomycotina</taxon>
        <taxon>Agaricomycetes</taxon>
        <taxon>Polyporales</taxon>
        <taxon>Phanerochaetaceae</taxon>
        <taxon>Phanerochaete</taxon>
    </lineage>
</organism>
<evidence type="ECO:0000256" key="9">
    <source>
        <dbReference type="ARBA" id="ARBA00022884"/>
    </source>
</evidence>
<keyword evidence="9" id="KW-0694">RNA-binding</keyword>
<comment type="similarity">
    <text evidence="2">Belongs to the methyltransferase superfamily. HEN1 family.</text>
</comment>
<dbReference type="GO" id="GO:0030422">
    <property type="term" value="P:siRNA processing"/>
    <property type="evidence" value="ECO:0007669"/>
    <property type="project" value="TreeGrafter"/>
</dbReference>
<sequence>MSDATSAEELSVSFVPALFLQRRGWVFDQMRRAGVTQVIDIGCGEGETVACLCNPAPWRGPLRLACADGTSTVQDMLHIHTIHALDVELGEVRRAADAAAPPADPWFTRWEPLDVTLWHGGLEAYNAAFVGAECIVSTEVIEHLPEDVLAEFAPLLLGVYHPQLLLLTTPSYDFNARFTAPDAPPTARRGTRDPTGRTARVFRHSDHKFEWTRTEFRAWCDAAASEWGYDVDVSGVGRAQENDPFGRDDALGPASQVAAFRRRDGDEAVNARAAKSEDALRRAQAGTVHSLVATHHHDACGVSSTSDLAEISNIVKERMQQWQETSVTVHEIWFDKDIDKLCAGALDLFVSALEQDPALSVSRSGERVLEWAIQFHELVLVDPDTKEDVMAEPTEASEPESDPDDEEVQTPPNNWKGWQPASMAETDSKLSTPGWGNTWQASGEGAWGARDSAEDSSKGAGW</sequence>
<feature type="compositionally biased region" description="Acidic residues" evidence="13">
    <location>
        <begin position="395"/>
        <end position="408"/>
    </location>
</feature>
<keyword evidence="5" id="KW-0808">Transferase</keyword>
<dbReference type="PANTHER" id="PTHR21404">
    <property type="entry name" value="HEN1"/>
    <property type="match status" value="1"/>
</dbReference>
<keyword evidence="10" id="KW-0943">RNA-mediated gene silencing</keyword>
<feature type="compositionally biased region" description="Polar residues" evidence="13">
    <location>
        <begin position="429"/>
        <end position="441"/>
    </location>
</feature>
<dbReference type="InterPro" id="IPR029063">
    <property type="entry name" value="SAM-dependent_MTases_sf"/>
</dbReference>
<evidence type="ECO:0000256" key="5">
    <source>
        <dbReference type="ARBA" id="ARBA00022679"/>
    </source>
</evidence>
<evidence type="ECO:0000256" key="12">
    <source>
        <dbReference type="ARBA" id="ARBA00048418"/>
    </source>
</evidence>
<evidence type="ECO:0000256" key="10">
    <source>
        <dbReference type="ARBA" id="ARBA00023158"/>
    </source>
</evidence>
<keyword evidence="6" id="KW-0949">S-adenosyl-L-methionine</keyword>
<feature type="compositionally biased region" description="Basic and acidic residues" evidence="13">
    <location>
        <begin position="451"/>
        <end position="462"/>
    </location>
</feature>
<comment type="cofactor">
    <cofactor evidence="1">
        <name>Mg(2+)</name>
        <dbReference type="ChEBI" id="CHEBI:18420"/>
    </cofactor>
</comment>
<dbReference type="GO" id="GO:0046872">
    <property type="term" value="F:metal ion binding"/>
    <property type="evidence" value="ECO:0007669"/>
    <property type="project" value="UniProtKB-KW"/>
</dbReference>
<evidence type="ECO:0000256" key="7">
    <source>
        <dbReference type="ARBA" id="ARBA00022723"/>
    </source>
</evidence>
<dbReference type="Proteomes" id="UP000703269">
    <property type="component" value="Unassembled WGS sequence"/>
</dbReference>
<feature type="region of interest" description="Disordered" evidence="13">
    <location>
        <begin position="384"/>
        <end position="462"/>
    </location>
</feature>
<dbReference type="InterPro" id="IPR026610">
    <property type="entry name" value="Hen1"/>
</dbReference>